<organism evidence="13 14">
    <name type="scientific">Acaulospora morrowiae</name>
    <dbReference type="NCBI Taxonomy" id="94023"/>
    <lineage>
        <taxon>Eukaryota</taxon>
        <taxon>Fungi</taxon>
        <taxon>Fungi incertae sedis</taxon>
        <taxon>Mucoromycota</taxon>
        <taxon>Glomeromycotina</taxon>
        <taxon>Glomeromycetes</taxon>
        <taxon>Diversisporales</taxon>
        <taxon>Acaulosporaceae</taxon>
        <taxon>Acaulospora</taxon>
    </lineage>
</organism>
<gene>
    <name evidence="13" type="ORF">AMORRO_LOCUS10283</name>
</gene>
<dbReference type="GO" id="GO:0005267">
    <property type="term" value="F:potassium channel activity"/>
    <property type="evidence" value="ECO:0007669"/>
    <property type="project" value="UniProtKB-KW"/>
</dbReference>
<accession>A0A9N9DZ65</accession>
<evidence type="ECO:0000256" key="4">
    <source>
        <dbReference type="ARBA" id="ARBA00022538"/>
    </source>
</evidence>
<evidence type="ECO:0000313" key="13">
    <source>
        <dbReference type="EMBL" id="CAG8658157.1"/>
    </source>
</evidence>
<dbReference type="Pfam" id="PF05197">
    <property type="entry name" value="TRIC"/>
    <property type="match status" value="1"/>
</dbReference>
<comment type="caution">
    <text evidence="13">The sequence shown here is derived from an EMBL/GenBank/DDBJ whole genome shotgun (WGS) entry which is preliminary data.</text>
</comment>
<keyword evidence="14" id="KW-1185">Reference proteome</keyword>
<evidence type="ECO:0000256" key="5">
    <source>
        <dbReference type="ARBA" id="ARBA00022692"/>
    </source>
</evidence>
<comment type="similarity">
    <text evidence="2">Belongs to the TMEM38 family.</text>
</comment>
<dbReference type="OrthoDB" id="206005at2759"/>
<evidence type="ECO:0000256" key="2">
    <source>
        <dbReference type="ARBA" id="ARBA00005766"/>
    </source>
</evidence>
<feature type="transmembrane region" description="Helical" evidence="12">
    <location>
        <begin position="140"/>
        <end position="160"/>
    </location>
</feature>
<dbReference type="AlphaFoldDB" id="A0A9N9DZ65"/>
<dbReference type="InterPro" id="IPR007866">
    <property type="entry name" value="TRIC_channel"/>
</dbReference>
<keyword evidence="10 12" id="KW-0472">Membrane</keyword>
<reference evidence="13" key="1">
    <citation type="submission" date="2021-06" db="EMBL/GenBank/DDBJ databases">
        <authorList>
            <person name="Kallberg Y."/>
            <person name="Tangrot J."/>
            <person name="Rosling A."/>
        </authorList>
    </citation>
    <scope>NUCLEOTIDE SEQUENCE</scope>
    <source>
        <strain evidence="13">CL551</strain>
    </source>
</reference>
<comment type="subcellular location">
    <subcellularLocation>
        <location evidence="1">Endomembrane system</location>
        <topology evidence="1">Multi-pass membrane protein</topology>
    </subcellularLocation>
</comment>
<evidence type="ECO:0000256" key="8">
    <source>
        <dbReference type="ARBA" id="ARBA00022989"/>
    </source>
</evidence>
<feature type="transmembrane region" description="Helical" evidence="12">
    <location>
        <begin position="68"/>
        <end position="87"/>
    </location>
</feature>
<keyword evidence="6" id="KW-0631">Potassium channel</keyword>
<evidence type="ECO:0000256" key="11">
    <source>
        <dbReference type="ARBA" id="ARBA00023303"/>
    </source>
</evidence>
<evidence type="ECO:0000256" key="7">
    <source>
        <dbReference type="ARBA" id="ARBA00022958"/>
    </source>
</evidence>
<keyword evidence="4" id="KW-0633">Potassium transport</keyword>
<evidence type="ECO:0000256" key="6">
    <source>
        <dbReference type="ARBA" id="ARBA00022826"/>
    </source>
</evidence>
<keyword evidence="5 12" id="KW-0812">Transmembrane</keyword>
<proteinExistence type="inferred from homology"/>
<feature type="non-terminal residue" evidence="13">
    <location>
        <position position="1"/>
    </location>
</feature>
<evidence type="ECO:0000256" key="1">
    <source>
        <dbReference type="ARBA" id="ARBA00004127"/>
    </source>
</evidence>
<dbReference type="EMBL" id="CAJVPV010011133">
    <property type="protein sequence ID" value="CAG8658157.1"/>
    <property type="molecule type" value="Genomic_DNA"/>
</dbReference>
<keyword evidence="8 12" id="KW-1133">Transmembrane helix</keyword>
<keyword evidence="9" id="KW-0406">Ion transport</keyword>
<evidence type="ECO:0000313" key="14">
    <source>
        <dbReference type="Proteomes" id="UP000789342"/>
    </source>
</evidence>
<keyword evidence="11" id="KW-0407">Ion channel</keyword>
<name>A0A9N9DZ65_9GLOM</name>
<keyword evidence="7" id="KW-0630">Potassium</keyword>
<evidence type="ECO:0000256" key="12">
    <source>
        <dbReference type="SAM" id="Phobius"/>
    </source>
</evidence>
<protein>
    <submittedName>
        <fullName evidence="13">6194_t:CDS:1</fullName>
    </submittedName>
</protein>
<sequence>LSDVVWHDKYVPISIITTIRAINVNLNYKDSLKGTKVSWLQGLLAIFIIGFGGSTTSAILCGKVPGWLASNTTITTYLIIHFMMFYFSPFHRFLVSLPKSLIDPIFLIVDGIQRTNSICLSGVDLVRFGMYDESLMNTSWAAILLCGTLSGCGGGIWASALQVSSPKWSFNIPSAIIEPTFNMKTSFAIALFYALITSPQIAGLSLSPIVDIDQGRTLAIIGMIGLNFVKFNETLKRTRDTKTQKKIKKN</sequence>
<evidence type="ECO:0000256" key="9">
    <source>
        <dbReference type="ARBA" id="ARBA00023065"/>
    </source>
</evidence>
<dbReference type="Proteomes" id="UP000789342">
    <property type="component" value="Unassembled WGS sequence"/>
</dbReference>
<feature type="transmembrane region" description="Helical" evidence="12">
    <location>
        <begin position="39"/>
        <end position="61"/>
    </location>
</feature>
<dbReference type="GO" id="GO:0042802">
    <property type="term" value="F:identical protein binding"/>
    <property type="evidence" value="ECO:0007669"/>
    <property type="project" value="InterPro"/>
</dbReference>
<evidence type="ECO:0000256" key="3">
    <source>
        <dbReference type="ARBA" id="ARBA00022448"/>
    </source>
</evidence>
<feature type="transmembrane region" description="Helical" evidence="12">
    <location>
        <begin position="181"/>
        <end position="202"/>
    </location>
</feature>
<keyword evidence="3" id="KW-0813">Transport</keyword>
<dbReference type="GO" id="GO:0012505">
    <property type="term" value="C:endomembrane system"/>
    <property type="evidence" value="ECO:0007669"/>
    <property type="project" value="UniProtKB-SubCell"/>
</dbReference>
<dbReference type="GO" id="GO:0016020">
    <property type="term" value="C:membrane"/>
    <property type="evidence" value="ECO:0007669"/>
    <property type="project" value="InterPro"/>
</dbReference>
<feature type="transmembrane region" description="Helical" evidence="12">
    <location>
        <begin position="214"/>
        <end position="232"/>
    </location>
</feature>
<evidence type="ECO:0000256" key="10">
    <source>
        <dbReference type="ARBA" id="ARBA00023136"/>
    </source>
</evidence>